<evidence type="ECO:0000259" key="2">
    <source>
        <dbReference type="Pfam" id="PF02698"/>
    </source>
</evidence>
<dbReference type="KEGG" id="oat:OAN307_c25220"/>
<dbReference type="Gene3D" id="3.40.50.620">
    <property type="entry name" value="HUPs"/>
    <property type="match status" value="1"/>
</dbReference>
<evidence type="ECO:0000313" key="4">
    <source>
        <dbReference type="Proteomes" id="UP000005307"/>
    </source>
</evidence>
<dbReference type="STRING" id="391626.OAN307_c25220"/>
<dbReference type="Pfam" id="PF02698">
    <property type="entry name" value="DUF218"/>
    <property type="match status" value="1"/>
</dbReference>
<name>M9R7C4_9RHOB</name>
<keyword evidence="1" id="KW-0472">Membrane</keyword>
<dbReference type="InterPro" id="IPR003848">
    <property type="entry name" value="DUF218"/>
</dbReference>
<dbReference type="RefSeq" id="WP_015500143.1">
    <property type="nucleotide sequence ID" value="NC_020911.1"/>
</dbReference>
<evidence type="ECO:0000313" key="3">
    <source>
        <dbReference type="EMBL" id="AGI68127.1"/>
    </source>
</evidence>
<dbReference type="HOGENOM" id="CLU_082992_0_0_5"/>
<dbReference type="CDD" id="cd06259">
    <property type="entry name" value="YdcF-like"/>
    <property type="match status" value="1"/>
</dbReference>
<dbReference type="OrthoDB" id="9809813at2"/>
<sequence>MGVMLLVRSVGRLFKFAILAFVLMTLSILAWTFMWPQPELRALQPADAIVCLGGGMNANGALSAPTLTRVERCVQLFEAGLAPVIVFSGGIARPNGPSAGRQMGRIAMTLGLPQNAIVQEGLAQSTLQNALFSLPLIPNAERIIIVTEAFHLPRSWASFRWARWELGHPANSFTLVMSEDVRRDPLTGDVRWNIIVRESLAIWFNAVRALAYSVAPHNPVYWLH</sequence>
<keyword evidence="1" id="KW-0812">Transmembrane</keyword>
<feature type="transmembrane region" description="Helical" evidence="1">
    <location>
        <begin position="12"/>
        <end position="35"/>
    </location>
</feature>
<dbReference type="EMBL" id="CP003740">
    <property type="protein sequence ID" value="AGI68127.1"/>
    <property type="molecule type" value="Genomic_DNA"/>
</dbReference>
<dbReference type="InterPro" id="IPR014729">
    <property type="entry name" value="Rossmann-like_a/b/a_fold"/>
</dbReference>
<dbReference type="GO" id="GO:0043164">
    <property type="term" value="P:Gram-negative-bacterium-type cell wall biogenesis"/>
    <property type="evidence" value="ECO:0007669"/>
    <property type="project" value="TreeGrafter"/>
</dbReference>
<gene>
    <name evidence="3" type="ORF">OAN307_c25220</name>
</gene>
<dbReference type="GO" id="GO:0005886">
    <property type="term" value="C:plasma membrane"/>
    <property type="evidence" value="ECO:0007669"/>
    <property type="project" value="TreeGrafter"/>
</dbReference>
<protein>
    <recommendedName>
        <fullName evidence="2">DUF218 domain-containing protein</fullName>
    </recommendedName>
</protein>
<keyword evidence="4" id="KW-1185">Reference proteome</keyword>
<proteinExistence type="predicted"/>
<dbReference type="PANTHER" id="PTHR30336:SF4">
    <property type="entry name" value="ENVELOPE BIOGENESIS FACTOR ELYC"/>
    <property type="match status" value="1"/>
</dbReference>
<reference evidence="3 4" key="1">
    <citation type="journal article" date="2013" name="PLoS ONE">
        <title>Poles Apart: Arctic and Antarctic Octadecabacter strains Share High Genome Plasticity and a New Type of Xanthorhodopsin.</title>
        <authorList>
            <person name="Vollmers J."/>
            <person name="Voget S."/>
            <person name="Dietrich S."/>
            <person name="Gollnow K."/>
            <person name="Smits M."/>
            <person name="Meyer K."/>
            <person name="Brinkhoff T."/>
            <person name="Simon M."/>
            <person name="Daniel R."/>
        </authorList>
    </citation>
    <scope>NUCLEOTIDE SEQUENCE [LARGE SCALE GENOMIC DNA]</scope>
    <source>
        <strain evidence="3 4">307</strain>
    </source>
</reference>
<organism evidence="3 4">
    <name type="scientific">Octadecabacter antarcticus 307</name>
    <dbReference type="NCBI Taxonomy" id="391626"/>
    <lineage>
        <taxon>Bacteria</taxon>
        <taxon>Pseudomonadati</taxon>
        <taxon>Pseudomonadota</taxon>
        <taxon>Alphaproteobacteria</taxon>
        <taxon>Rhodobacterales</taxon>
        <taxon>Roseobacteraceae</taxon>
        <taxon>Octadecabacter</taxon>
    </lineage>
</organism>
<feature type="domain" description="DUF218" evidence="2">
    <location>
        <begin position="47"/>
        <end position="176"/>
    </location>
</feature>
<dbReference type="Proteomes" id="UP000005307">
    <property type="component" value="Chromosome"/>
</dbReference>
<accession>M9R7C4</accession>
<evidence type="ECO:0000256" key="1">
    <source>
        <dbReference type="SAM" id="Phobius"/>
    </source>
</evidence>
<dbReference type="InterPro" id="IPR051599">
    <property type="entry name" value="Cell_Envelope_Assoc"/>
</dbReference>
<dbReference type="AlphaFoldDB" id="M9R7C4"/>
<dbReference type="eggNOG" id="COG1434">
    <property type="taxonomic scope" value="Bacteria"/>
</dbReference>
<keyword evidence="1" id="KW-1133">Transmembrane helix</keyword>
<dbReference type="PANTHER" id="PTHR30336">
    <property type="entry name" value="INNER MEMBRANE PROTEIN, PROBABLE PERMEASE"/>
    <property type="match status" value="1"/>
</dbReference>
<dbReference type="GO" id="GO:0000270">
    <property type="term" value="P:peptidoglycan metabolic process"/>
    <property type="evidence" value="ECO:0007669"/>
    <property type="project" value="TreeGrafter"/>
</dbReference>